<dbReference type="SUPFAM" id="SSF47413">
    <property type="entry name" value="lambda repressor-like DNA-binding domains"/>
    <property type="match status" value="1"/>
</dbReference>
<dbReference type="InterPro" id="IPR010982">
    <property type="entry name" value="Lambda_DNA-bd_dom_sf"/>
</dbReference>
<protein>
    <submittedName>
        <fullName evidence="3">Helix-turn-helix transcriptional regulator</fullName>
    </submittedName>
</protein>
<dbReference type="Pfam" id="PF19054">
    <property type="entry name" value="DUF5753"/>
    <property type="match status" value="1"/>
</dbReference>
<sequence length="305" mass="34334">MAVVDIGERTSVAEREQQEPEGAGPTARRIILGAQLRRLRERAGVARSDAAWSIRGSDSKMSRLEAGKVGFKERDVADLLTMYGITAEDERELLLDMTRRSNEPGWWQPYGDVLPDWFEDYVGLEMSASRIQTYELLFVPGLLQTEDYARAIITSGHPERASADDERRLAVRMRRQQMLGRRDAPTVWAIVDEAVLYRPIGGPSVLAGQIERLLELSALPNVVVQVLPFTLSGYAAESTFSILRFAEPELPDLVYQEHLTAAVYLDKRPEVEAYSRVMDRVAVDALTPDETRQYLTKLAAERRAP</sequence>
<feature type="domain" description="DUF5753" evidence="2">
    <location>
        <begin position="118"/>
        <end position="296"/>
    </location>
</feature>
<accession>A0ABP9CJI9</accession>
<dbReference type="InterPro" id="IPR043917">
    <property type="entry name" value="DUF5753"/>
</dbReference>
<evidence type="ECO:0000259" key="2">
    <source>
        <dbReference type="Pfam" id="PF19054"/>
    </source>
</evidence>
<feature type="compositionally biased region" description="Basic and acidic residues" evidence="1">
    <location>
        <begin position="1"/>
        <end position="18"/>
    </location>
</feature>
<reference evidence="4" key="1">
    <citation type="journal article" date="2019" name="Int. J. Syst. Evol. Microbiol.">
        <title>The Global Catalogue of Microorganisms (GCM) 10K type strain sequencing project: providing services to taxonomists for standard genome sequencing and annotation.</title>
        <authorList>
            <consortium name="The Broad Institute Genomics Platform"/>
            <consortium name="The Broad Institute Genome Sequencing Center for Infectious Disease"/>
            <person name="Wu L."/>
            <person name="Ma J."/>
        </authorList>
    </citation>
    <scope>NUCLEOTIDE SEQUENCE [LARGE SCALE GENOMIC DNA]</scope>
    <source>
        <strain evidence="4">JCM 17979</strain>
    </source>
</reference>
<evidence type="ECO:0000313" key="3">
    <source>
        <dbReference type="EMBL" id="GAA4812588.1"/>
    </source>
</evidence>
<feature type="region of interest" description="Disordered" evidence="1">
    <location>
        <begin position="1"/>
        <end position="26"/>
    </location>
</feature>
<comment type="caution">
    <text evidence="3">The sequence shown here is derived from an EMBL/GenBank/DDBJ whole genome shotgun (WGS) entry which is preliminary data.</text>
</comment>
<organism evidence="3 4">
    <name type="scientific">Actinomycetospora chlora</name>
    <dbReference type="NCBI Taxonomy" id="663608"/>
    <lineage>
        <taxon>Bacteria</taxon>
        <taxon>Bacillati</taxon>
        <taxon>Actinomycetota</taxon>
        <taxon>Actinomycetes</taxon>
        <taxon>Pseudonocardiales</taxon>
        <taxon>Pseudonocardiaceae</taxon>
        <taxon>Actinomycetospora</taxon>
    </lineage>
</organism>
<name>A0ABP9CJI9_9PSEU</name>
<dbReference type="Pfam" id="PF13560">
    <property type="entry name" value="HTH_31"/>
    <property type="match status" value="1"/>
</dbReference>
<evidence type="ECO:0000313" key="4">
    <source>
        <dbReference type="Proteomes" id="UP001500928"/>
    </source>
</evidence>
<dbReference type="Proteomes" id="UP001500928">
    <property type="component" value="Unassembled WGS sequence"/>
</dbReference>
<gene>
    <name evidence="3" type="ORF">GCM10023200_57960</name>
</gene>
<evidence type="ECO:0000256" key="1">
    <source>
        <dbReference type="SAM" id="MobiDB-lite"/>
    </source>
</evidence>
<dbReference type="EMBL" id="BAABHO010000081">
    <property type="protein sequence ID" value="GAA4812588.1"/>
    <property type="molecule type" value="Genomic_DNA"/>
</dbReference>
<keyword evidence="4" id="KW-1185">Reference proteome</keyword>
<proteinExistence type="predicted"/>